<proteinExistence type="predicted"/>
<organism evidence="1 2">
    <name type="scientific">Dryococelus australis</name>
    <dbReference type="NCBI Taxonomy" id="614101"/>
    <lineage>
        <taxon>Eukaryota</taxon>
        <taxon>Metazoa</taxon>
        <taxon>Ecdysozoa</taxon>
        <taxon>Arthropoda</taxon>
        <taxon>Hexapoda</taxon>
        <taxon>Insecta</taxon>
        <taxon>Pterygota</taxon>
        <taxon>Neoptera</taxon>
        <taxon>Polyneoptera</taxon>
        <taxon>Phasmatodea</taxon>
        <taxon>Verophasmatodea</taxon>
        <taxon>Anareolatae</taxon>
        <taxon>Phasmatidae</taxon>
        <taxon>Eurycanthinae</taxon>
        <taxon>Dryococelus</taxon>
    </lineage>
</organism>
<evidence type="ECO:0000313" key="2">
    <source>
        <dbReference type="Proteomes" id="UP001159363"/>
    </source>
</evidence>
<dbReference type="EMBL" id="JARBHB010000001">
    <property type="protein sequence ID" value="KAJ8898036.1"/>
    <property type="molecule type" value="Genomic_DNA"/>
</dbReference>
<comment type="caution">
    <text evidence="1">The sequence shown here is derived from an EMBL/GenBank/DDBJ whole genome shotgun (WGS) entry which is preliminary data.</text>
</comment>
<keyword evidence="2" id="KW-1185">Reference proteome</keyword>
<accession>A0ABQ9IMW5</accession>
<gene>
    <name evidence="1" type="ORF">PR048_003396</name>
</gene>
<reference evidence="1 2" key="1">
    <citation type="submission" date="2023-02" db="EMBL/GenBank/DDBJ databases">
        <title>LHISI_Scaffold_Assembly.</title>
        <authorList>
            <person name="Stuart O.P."/>
            <person name="Cleave R."/>
            <person name="Magrath M.J.L."/>
            <person name="Mikheyev A.S."/>
        </authorList>
    </citation>
    <scope>NUCLEOTIDE SEQUENCE [LARGE SCALE GENOMIC DNA]</scope>
    <source>
        <strain evidence="1">Daus_M_001</strain>
        <tissue evidence="1">Leg muscle</tissue>
    </source>
</reference>
<dbReference type="Proteomes" id="UP001159363">
    <property type="component" value="Chromosome 1"/>
</dbReference>
<protein>
    <submittedName>
        <fullName evidence="1">Uncharacterized protein</fullName>
    </submittedName>
</protein>
<name>A0ABQ9IMW5_9NEOP</name>
<sequence length="79" mass="9018">MKPQPETYKRNVMKRARVKGLEYVNYKGTYVQATKTGTDCQCRQKCFQMVSGGSRMAILSTFLTPKDERGTNPNPRKTP</sequence>
<evidence type="ECO:0000313" key="1">
    <source>
        <dbReference type="EMBL" id="KAJ8898036.1"/>
    </source>
</evidence>